<dbReference type="AlphaFoldDB" id="B2JD45"/>
<evidence type="ECO:0000313" key="2">
    <source>
        <dbReference type="Proteomes" id="UP000001192"/>
    </source>
</evidence>
<proteinExistence type="predicted"/>
<dbReference type="RefSeq" id="WP_012401311.1">
    <property type="nucleotide sequence ID" value="NC_010622.1"/>
</dbReference>
<organism evidence="1 2">
    <name type="scientific">Paraburkholderia phymatum (strain DSM 17167 / CIP 108236 / LMG 21445 / STM815)</name>
    <name type="common">Burkholderia phymatum</name>
    <dbReference type="NCBI Taxonomy" id="391038"/>
    <lineage>
        <taxon>Bacteria</taxon>
        <taxon>Pseudomonadati</taxon>
        <taxon>Pseudomonadota</taxon>
        <taxon>Betaproteobacteria</taxon>
        <taxon>Burkholderiales</taxon>
        <taxon>Burkholderiaceae</taxon>
        <taxon>Paraburkholderia</taxon>
    </lineage>
</organism>
<dbReference type="STRING" id="391038.Bphy_1922"/>
<dbReference type="KEGG" id="bph:Bphy_1922"/>
<dbReference type="NCBIfam" id="TIGR03655">
    <property type="entry name" value="anti_R_Lar"/>
    <property type="match status" value="1"/>
</dbReference>
<protein>
    <recommendedName>
        <fullName evidence="3">Restriction alleviation protein, Lar family</fullName>
    </recommendedName>
</protein>
<evidence type="ECO:0000313" key="1">
    <source>
        <dbReference type="EMBL" id="ACC71101.1"/>
    </source>
</evidence>
<dbReference type="HOGENOM" id="CLU_1412840_0_0_4"/>
<accession>B2JD45</accession>
<evidence type="ECO:0008006" key="3">
    <source>
        <dbReference type="Google" id="ProtNLM"/>
    </source>
</evidence>
<dbReference type="Proteomes" id="UP000001192">
    <property type="component" value="Chromosome 1"/>
</dbReference>
<name>B2JD45_PARP8</name>
<reference evidence="2" key="1">
    <citation type="journal article" date="2014" name="Stand. Genomic Sci.">
        <title>Complete genome sequence of Burkholderia phymatum STM815(T), a broad host range and efficient nitrogen-fixing symbiont of Mimosa species.</title>
        <authorList>
            <person name="Moulin L."/>
            <person name="Klonowska A."/>
            <person name="Caroline B."/>
            <person name="Booth K."/>
            <person name="Vriezen J.A."/>
            <person name="Melkonian R."/>
            <person name="James E.K."/>
            <person name="Young J.P."/>
            <person name="Bena G."/>
            <person name="Hauser L."/>
            <person name="Land M."/>
            <person name="Kyrpides N."/>
            <person name="Bruce D."/>
            <person name="Chain P."/>
            <person name="Copeland A."/>
            <person name="Pitluck S."/>
            <person name="Woyke T."/>
            <person name="Lizotte-Waniewski M."/>
            <person name="Bristow J."/>
            <person name="Riley M."/>
        </authorList>
    </citation>
    <scope>NUCLEOTIDE SEQUENCE [LARGE SCALE GENOMIC DNA]</scope>
    <source>
        <strain evidence="2">DSM 17167 / CIP 108236 / LMG 21445 / STM815</strain>
    </source>
</reference>
<sequence>MTDNNKTLLPCPFCGATPFLHRGEGIVGISCGLDSACNKTGLCVAFSPEKEASAIDAWNRRAAPVADSAEKSPASNGKRGKNCGHSEGCVWPADDMIDEQRPAVIRQFPNVDAEASAMAKDAERYRYLRHFTRGQQTFGGVSTGAAPRLQWFEFPAVAPLGNVMKGAVSQHLDEAIDAAIAASAHRAEPREC</sequence>
<gene>
    <name evidence="1" type="ordered locus">Bphy_1922</name>
</gene>
<dbReference type="InterPro" id="IPR019908">
    <property type="entry name" value="Toxin_RalR"/>
</dbReference>
<dbReference type="Pfam" id="PF14354">
    <property type="entry name" value="Lar_restr_allev"/>
    <property type="match status" value="1"/>
</dbReference>
<keyword evidence="2" id="KW-1185">Reference proteome</keyword>
<dbReference type="OrthoDB" id="9133570at2"/>
<dbReference type="EMBL" id="CP001043">
    <property type="protein sequence ID" value="ACC71101.1"/>
    <property type="molecule type" value="Genomic_DNA"/>
</dbReference>